<dbReference type="Gene3D" id="3.40.190.10">
    <property type="entry name" value="Periplasmic binding protein-like II"/>
    <property type="match status" value="2"/>
</dbReference>
<dbReference type="RefSeq" id="WP_377198643.1">
    <property type="nucleotide sequence ID" value="NZ_JBHUHF010000001.1"/>
</dbReference>
<keyword evidence="1" id="KW-1003">Cell membrane</keyword>
<reference evidence="8" key="1">
    <citation type="journal article" date="2019" name="Int. J. Syst. Evol. Microbiol.">
        <title>The Global Catalogue of Microorganisms (GCM) 10K type strain sequencing project: providing services to taxonomists for standard genome sequencing and annotation.</title>
        <authorList>
            <consortium name="The Broad Institute Genomics Platform"/>
            <consortium name="The Broad Institute Genome Sequencing Center for Infectious Disease"/>
            <person name="Wu L."/>
            <person name="Ma J."/>
        </authorList>
    </citation>
    <scope>NUCLEOTIDE SEQUENCE [LARGE SCALE GENOMIC DNA]</scope>
    <source>
        <strain evidence="8">CCM 7043</strain>
    </source>
</reference>
<evidence type="ECO:0000313" key="7">
    <source>
        <dbReference type="EMBL" id="MFD2026836.1"/>
    </source>
</evidence>
<organism evidence="7 8">
    <name type="scientific">Promicromonospora aerolata</name>
    <dbReference type="NCBI Taxonomy" id="195749"/>
    <lineage>
        <taxon>Bacteria</taxon>
        <taxon>Bacillati</taxon>
        <taxon>Actinomycetota</taxon>
        <taxon>Actinomycetes</taxon>
        <taxon>Micrococcales</taxon>
        <taxon>Promicromonosporaceae</taxon>
        <taxon>Promicromonospora</taxon>
    </lineage>
</organism>
<dbReference type="Proteomes" id="UP001597338">
    <property type="component" value="Unassembled WGS sequence"/>
</dbReference>
<evidence type="ECO:0000256" key="3">
    <source>
        <dbReference type="ARBA" id="ARBA00023136"/>
    </source>
</evidence>
<feature type="chain" id="PRO_5047148220" evidence="6">
    <location>
        <begin position="26"/>
        <end position="549"/>
    </location>
</feature>
<comment type="caution">
    <text evidence="7">The sequence shown here is derived from an EMBL/GenBank/DDBJ whole genome shotgun (WGS) entry which is preliminary data.</text>
</comment>
<dbReference type="EMBL" id="JBHUHF010000001">
    <property type="protein sequence ID" value="MFD2026836.1"/>
    <property type="molecule type" value="Genomic_DNA"/>
</dbReference>
<evidence type="ECO:0000256" key="6">
    <source>
        <dbReference type="SAM" id="SignalP"/>
    </source>
</evidence>
<dbReference type="PANTHER" id="PTHR43649:SF33">
    <property type="entry name" value="POLYGALACTURONAN_RHAMNOGALACTURONAN-BINDING PROTEIN YTCQ"/>
    <property type="match status" value="1"/>
</dbReference>
<dbReference type="PROSITE" id="PS51257">
    <property type="entry name" value="PROKAR_LIPOPROTEIN"/>
    <property type="match status" value="1"/>
</dbReference>
<protein>
    <submittedName>
        <fullName evidence="7">Extracellular solute-binding protein</fullName>
    </submittedName>
</protein>
<dbReference type="SUPFAM" id="SSF53850">
    <property type="entry name" value="Periplasmic binding protein-like II"/>
    <property type="match status" value="1"/>
</dbReference>
<keyword evidence="8" id="KW-1185">Reference proteome</keyword>
<keyword evidence="5" id="KW-0449">Lipoprotein</keyword>
<dbReference type="InterPro" id="IPR006059">
    <property type="entry name" value="SBP"/>
</dbReference>
<keyword evidence="4" id="KW-0564">Palmitate</keyword>
<evidence type="ECO:0000256" key="1">
    <source>
        <dbReference type="ARBA" id="ARBA00022475"/>
    </source>
</evidence>
<sequence length="549" mass="59773">MRTTRRKAVAATAVAALGLTLTACSSGSGDDDGGAVDMADKMVGAMEDYGVGTSFKATEPIELGLMYRDHPNYPLQDDWSILEHLEQDRNVTFDIQSVPLSDWQQKRSLLISSGDAADLIPSTYAADVETLTSGGAVLPVSDYLDYLPNFMDKVEKWGLQEELDRLRQADGKFYVLPGLHENPKPSYSVAIRGDWWDDAGLENPTTWAEFADQLEVIKEEHPEIDYPYTERWSINGPMEATLQAAAGGFGTEAGWGFGDGVTWNGSEYEYTGASEGYKELIAYFADLVDRGLLDPEGITQDDDSAKAKFTTGKAAALGSNDQEAVVYRTGFEEAGNKDAEVRHIVVPAGPAGNLMDATTGGQFESGIALSSSAAERDDFVALLQFVDWLYYSDEGLEFAKWGVEGETYTKDADGARTLAEDVDWGGLNPDGTKQLNTDFGYYNGVFSLAHGSTEDLVKSTLSPEVQEFLDEMNQKDVAENGPAIAMDEMQREEASLLQTNLQDIVMTASSQFILGDRSMDEWDAYVAELEAAGMPTYVTTVNEAAGVTE</sequence>
<gene>
    <name evidence="7" type="ORF">ACFSL2_15070</name>
</gene>
<keyword evidence="2 6" id="KW-0732">Signal</keyword>
<feature type="signal peptide" evidence="6">
    <location>
        <begin position="1"/>
        <end position="25"/>
    </location>
</feature>
<evidence type="ECO:0000256" key="5">
    <source>
        <dbReference type="ARBA" id="ARBA00023288"/>
    </source>
</evidence>
<evidence type="ECO:0000256" key="2">
    <source>
        <dbReference type="ARBA" id="ARBA00022729"/>
    </source>
</evidence>
<dbReference type="Pfam" id="PF01547">
    <property type="entry name" value="SBP_bac_1"/>
    <property type="match status" value="1"/>
</dbReference>
<dbReference type="CDD" id="cd13583">
    <property type="entry name" value="PBP2_AlgQ_like_4"/>
    <property type="match status" value="1"/>
</dbReference>
<accession>A0ABW4V7U6</accession>
<evidence type="ECO:0000313" key="8">
    <source>
        <dbReference type="Proteomes" id="UP001597338"/>
    </source>
</evidence>
<name>A0ABW4V7U6_9MICO</name>
<dbReference type="InterPro" id="IPR050490">
    <property type="entry name" value="Bact_solute-bd_prot1"/>
</dbReference>
<proteinExistence type="predicted"/>
<dbReference type="PANTHER" id="PTHR43649">
    <property type="entry name" value="ARABINOSE-BINDING PROTEIN-RELATED"/>
    <property type="match status" value="1"/>
</dbReference>
<keyword evidence="3" id="KW-0472">Membrane</keyword>
<evidence type="ECO:0000256" key="4">
    <source>
        <dbReference type="ARBA" id="ARBA00023139"/>
    </source>
</evidence>